<dbReference type="GeneTree" id="ENSGT00530000063371"/>
<dbReference type="InterPro" id="IPR029356">
    <property type="entry name" value="FAM53"/>
</dbReference>
<accession>A0A8C2Z136</accession>
<reference evidence="3" key="1">
    <citation type="submission" date="2025-08" db="UniProtKB">
        <authorList>
            <consortium name="Ensembl"/>
        </authorList>
    </citation>
    <scope>IDENTIFICATION</scope>
</reference>
<proteinExistence type="inferred from homology"/>
<evidence type="ECO:0000256" key="1">
    <source>
        <dbReference type="ARBA" id="ARBA00010984"/>
    </source>
</evidence>
<feature type="compositionally biased region" description="Acidic residues" evidence="2">
    <location>
        <begin position="360"/>
        <end position="385"/>
    </location>
</feature>
<feature type="region of interest" description="Disordered" evidence="2">
    <location>
        <begin position="1"/>
        <end position="98"/>
    </location>
</feature>
<evidence type="ECO:0000256" key="2">
    <source>
        <dbReference type="SAM" id="MobiDB-lite"/>
    </source>
</evidence>
<dbReference type="PANTHER" id="PTHR28567:SF4">
    <property type="entry name" value="PROTEIN FAM53C"/>
    <property type="match status" value="1"/>
</dbReference>
<feature type="compositionally biased region" description="Low complexity" evidence="2">
    <location>
        <begin position="11"/>
        <end position="26"/>
    </location>
</feature>
<feature type="compositionally biased region" description="Pro residues" evidence="2">
    <location>
        <begin position="75"/>
        <end position="90"/>
    </location>
</feature>
<evidence type="ECO:0000313" key="3">
    <source>
        <dbReference type="Ensembl" id="ENSCLMP00005012221.1"/>
    </source>
</evidence>
<evidence type="ECO:0000313" key="4">
    <source>
        <dbReference type="Proteomes" id="UP000694565"/>
    </source>
</evidence>
<dbReference type="Pfam" id="PF15242">
    <property type="entry name" value="FAM53"/>
    <property type="match status" value="1"/>
</dbReference>
<dbReference type="GO" id="GO:0005634">
    <property type="term" value="C:nucleus"/>
    <property type="evidence" value="ECO:0007669"/>
    <property type="project" value="TreeGrafter"/>
</dbReference>
<sequence>LSESSYWQLCPPSKSSLQGGLLSSSFPPGPVPLVPPDAHLQEGGDPLDGAPSQPQQHRPLAPSTSASELSLPGGPGAPPGPGPPPPPPPPPKRHCRSLSVPEDLSRCRYTWRPSASRVWTPVSRQQCHGGAGGGGVCPLRAPSSSLNSSLHSSSSPTFFSLALSPDSPLPWSFPWDPSEAAAGGGACCCFFPSPSSCSSSPSPLHPPPPPQRRFSLSPVLIRDSAASTFLPPHPVLRQTPVRPPSPVPASPSSACSTPSSLRRSLPPQLPRCHSQPCDLLLLKPGLKRRRDPDRPCARPVLDFTKMTQTRSIDPQCLERGGRLACGGDVFMGSDSFMGDFRGSCSPAECLGRTSIGPLSESDEECREEDDEEDDEEDECEEEEPGEREAAQQAVFERDCTELDLNLIEEN</sequence>
<comment type="similarity">
    <text evidence="1">Belongs to the FAM53 family.</text>
</comment>
<dbReference type="Ensembl" id="ENSCLMT00005013099.1">
    <property type="protein sequence ID" value="ENSCLMP00005012221.1"/>
    <property type="gene ID" value="ENSCLMG00005006551.1"/>
</dbReference>
<dbReference type="AlphaFoldDB" id="A0A8C2Z136"/>
<keyword evidence="4" id="KW-1185">Reference proteome</keyword>
<feature type="region of interest" description="Disordered" evidence="2">
    <location>
        <begin position="230"/>
        <end position="262"/>
    </location>
</feature>
<dbReference type="GO" id="GO:0006606">
    <property type="term" value="P:protein import into nucleus"/>
    <property type="evidence" value="ECO:0007669"/>
    <property type="project" value="TreeGrafter"/>
</dbReference>
<dbReference type="PANTHER" id="PTHR28567">
    <property type="entry name" value="PROTEIN FAM53A-LIKE ISOFORM X1"/>
    <property type="match status" value="1"/>
</dbReference>
<feature type="compositionally biased region" description="Polar residues" evidence="2">
    <location>
        <begin position="52"/>
        <end position="68"/>
    </location>
</feature>
<dbReference type="Proteomes" id="UP000694565">
    <property type="component" value="Unplaced"/>
</dbReference>
<protein>
    <submittedName>
        <fullName evidence="3">Family with sequence similarity 53 member C</fullName>
    </submittedName>
</protein>
<name>A0A8C2Z136_CYCLU</name>
<feature type="compositionally biased region" description="Low complexity" evidence="2">
    <location>
        <begin position="250"/>
        <end position="262"/>
    </location>
</feature>
<organism evidence="3 4">
    <name type="scientific">Cyclopterus lumpus</name>
    <name type="common">Lumpsucker</name>
    <dbReference type="NCBI Taxonomy" id="8103"/>
    <lineage>
        <taxon>Eukaryota</taxon>
        <taxon>Metazoa</taxon>
        <taxon>Chordata</taxon>
        <taxon>Craniata</taxon>
        <taxon>Vertebrata</taxon>
        <taxon>Euteleostomi</taxon>
        <taxon>Actinopterygii</taxon>
        <taxon>Neopterygii</taxon>
        <taxon>Teleostei</taxon>
        <taxon>Neoteleostei</taxon>
        <taxon>Acanthomorphata</taxon>
        <taxon>Eupercaria</taxon>
        <taxon>Perciformes</taxon>
        <taxon>Cottioidei</taxon>
        <taxon>Cottales</taxon>
        <taxon>Cyclopteridae</taxon>
        <taxon>Cyclopterus</taxon>
    </lineage>
</organism>
<reference evidence="3" key="2">
    <citation type="submission" date="2025-09" db="UniProtKB">
        <authorList>
            <consortium name="Ensembl"/>
        </authorList>
    </citation>
    <scope>IDENTIFICATION</scope>
</reference>
<feature type="region of interest" description="Disordered" evidence="2">
    <location>
        <begin position="353"/>
        <end position="394"/>
    </location>
</feature>